<keyword evidence="2" id="KW-1185">Reference proteome</keyword>
<gene>
    <name evidence="1" type="ORF">AOZ06_37635</name>
</gene>
<sequence>MLSRPLCNRVTPAGDLVATEHRGTLFGNRGVLHNDDLVLVRRHQVRRWVVCVLEFRGRRRQMMQPRRYTELFFHDEAVALSAGHRPCAECRYGDYQRFRRAWMVGLGLSRLPSADEMDVVLHGQRGVADGVRSTHKAEWDELPDGVFVLRDGGFWLLHERLLWPWTPAGYGSPHELFAGTAEVLTPVATVATIGAGYRPGVSLP</sequence>
<protein>
    <submittedName>
        <fullName evidence="1">Uncharacterized protein</fullName>
    </submittedName>
</protein>
<evidence type="ECO:0000313" key="2">
    <source>
        <dbReference type="Proteomes" id="UP000063699"/>
    </source>
</evidence>
<proteinExistence type="predicted"/>
<evidence type="ECO:0000313" key="1">
    <source>
        <dbReference type="EMBL" id="ALG11838.1"/>
    </source>
</evidence>
<dbReference type="STRING" id="860235.AOZ06_37635"/>
<organism evidence="1 2">
    <name type="scientific">Kibdelosporangium phytohabitans</name>
    <dbReference type="NCBI Taxonomy" id="860235"/>
    <lineage>
        <taxon>Bacteria</taxon>
        <taxon>Bacillati</taxon>
        <taxon>Actinomycetota</taxon>
        <taxon>Actinomycetes</taxon>
        <taxon>Pseudonocardiales</taxon>
        <taxon>Pseudonocardiaceae</taxon>
        <taxon>Kibdelosporangium</taxon>
    </lineage>
</organism>
<dbReference type="AlphaFoldDB" id="A0A0N9I2E1"/>
<reference evidence="1 2" key="1">
    <citation type="submission" date="2015-07" db="EMBL/GenBank/DDBJ databases">
        <title>Genome sequencing of Kibdelosporangium phytohabitans.</title>
        <authorList>
            <person name="Qin S."/>
            <person name="Xing K."/>
        </authorList>
    </citation>
    <scope>NUCLEOTIDE SEQUENCE [LARGE SCALE GENOMIC DNA]</scope>
    <source>
        <strain evidence="1 2">KLBMP1111</strain>
    </source>
</reference>
<accession>A0A0N9I2E1</accession>
<dbReference type="EMBL" id="CP012752">
    <property type="protein sequence ID" value="ALG11838.1"/>
    <property type="molecule type" value="Genomic_DNA"/>
</dbReference>
<dbReference type="KEGG" id="kphy:AOZ06_37635"/>
<name>A0A0N9I2E1_9PSEU</name>
<dbReference type="Proteomes" id="UP000063699">
    <property type="component" value="Chromosome"/>
</dbReference>